<organism evidence="1 2">
    <name type="scientific">Flavobacterium beibuense</name>
    <dbReference type="NCBI Taxonomy" id="657326"/>
    <lineage>
        <taxon>Bacteria</taxon>
        <taxon>Pseudomonadati</taxon>
        <taxon>Bacteroidota</taxon>
        <taxon>Flavobacteriia</taxon>
        <taxon>Flavobacteriales</taxon>
        <taxon>Flavobacteriaceae</taxon>
        <taxon>Flavobacterium</taxon>
    </lineage>
</organism>
<dbReference type="EMBL" id="JUIW01000003">
    <property type="protein sequence ID" value="RYJ44209.1"/>
    <property type="molecule type" value="Genomic_DNA"/>
</dbReference>
<reference evidence="1 2" key="1">
    <citation type="submission" date="2014-12" db="EMBL/GenBank/DDBJ databases">
        <title>Genome sequence of Flavobacterium beibuense RSKm HC5.</title>
        <authorList>
            <person name="Kim J.F."/>
            <person name="Song J.Y."/>
            <person name="Kwak M.-J."/>
            <person name="Lee S.-W."/>
        </authorList>
    </citation>
    <scope>NUCLEOTIDE SEQUENCE [LARGE SCALE GENOMIC DNA]</scope>
    <source>
        <strain evidence="1 2">RSKm HC5</strain>
    </source>
</reference>
<dbReference type="AlphaFoldDB" id="A0A444WEH1"/>
<name>A0A444WEH1_9FLAO</name>
<accession>A0A444WEH1</accession>
<proteinExistence type="predicted"/>
<comment type="caution">
    <text evidence="1">The sequence shown here is derived from an EMBL/GenBank/DDBJ whole genome shotgun (WGS) entry which is preliminary data.</text>
</comment>
<protein>
    <submittedName>
        <fullName evidence="1">PKD domain containing protein</fullName>
    </submittedName>
</protein>
<dbReference type="RefSeq" id="WP_262708011.1">
    <property type="nucleotide sequence ID" value="NZ_JUIW01000003.1"/>
</dbReference>
<dbReference type="Proteomes" id="UP000289775">
    <property type="component" value="Unassembled WGS sequence"/>
</dbReference>
<evidence type="ECO:0000313" key="1">
    <source>
        <dbReference type="EMBL" id="RYJ44209.1"/>
    </source>
</evidence>
<keyword evidence="2" id="KW-1185">Reference proteome</keyword>
<sequence>MQTFKGCAVISDELVQMLFYTNGEIVRDKNQNIMPNGTVLLGGV</sequence>
<gene>
    <name evidence="1" type="ORF">NU09_0819</name>
</gene>
<evidence type="ECO:0000313" key="2">
    <source>
        <dbReference type="Proteomes" id="UP000289775"/>
    </source>
</evidence>